<keyword evidence="2" id="KW-1185">Reference proteome</keyword>
<sequence length="101" mass="11432">MPPPQLRLTRHRPNCVCNWNEPRHRGGRLFELSATAMPVVRWPGGCCESVGAPFNGPHVRSDTLVKYWSDARVRLLRCRGIFGDEKSGMLTIDRGFSLRSP</sequence>
<name>A0A1P8WEF6_9PLAN</name>
<accession>A0A1P8WEF6</accession>
<evidence type="ECO:0000313" key="2">
    <source>
        <dbReference type="Proteomes" id="UP000187735"/>
    </source>
</evidence>
<gene>
    <name evidence="1" type="ORF">Fuma_02033</name>
</gene>
<dbReference type="AlphaFoldDB" id="A0A1P8WEF6"/>
<dbReference type="STRING" id="1891926.Fuma_02033"/>
<dbReference type="EMBL" id="CP017641">
    <property type="protein sequence ID" value="APZ92422.1"/>
    <property type="molecule type" value="Genomic_DNA"/>
</dbReference>
<reference evidence="1 2" key="1">
    <citation type="journal article" date="2016" name="Front. Microbiol.">
        <title>Fuerstia marisgermanicae gen. nov., sp. nov., an Unusual Member of the Phylum Planctomycetes from the German Wadden Sea.</title>
        <authorList>
            <person name="Kohn T."/>
            <person name="Heuer A."/>
            <person name="Jogler M."/>
            <person name="Vollmers J."/>
            <person name="Boedeker C."/>
            <person name="Bunk B."/>
            <person name="Rast P."/>
            <person name="Borchert D."/>
            <person name="Glockner I."/>
            <person name="Freese H.M."/>
            <person name="Klenk H.P."/>
            <person name="Overmann J."/>
            <person name="Kaster A.K."/>
            <person name="Rohde M."/>
            <person name="Wiegand S."/>
            <person name="Jogler C."/>
        </authorList>
    </citation>
    <scope>NUCLEOTIDE SEQUENCE [LARGE SCALE GENOMIC DNA]</scope>
    <source>
        <strain evidence="1 2">NH11</strain>
    </source>
</reference>
<protein>
    <submittedName>
        <fullName evidence="1">Uncharacterized protein</fullName>
    </submittedName>
</protein>
<proteinExistence type="predicted"/>
<dbReference type="Proteomes" id="UP000187735">
    <property type="component" value="Chromosome"/>
</dbReference>
<evidence type="ECO:0000313" key="1">
    <source>
        <dbReference type="EMBL" id="APZ92422.1"/>
    </source>
</evidence>
<organism evidence="1 2">
    <name type="scientific">Fuerstiella marisgermanici</name>
    <dbReference type="NCBI Taxonomy" id="1891926"/>
    <lineage>
        <taxon>Bacteria</taxon>
        <taxon>Pseudomonadati</taxon>
        <taxon>Planctomycetota</taxon>
        <taxon>Planctomycetia</taxon>
        <taxon>Planctomycetales</taxon>
        <taxon>Planctomycetaceae</taxon>
        <taxon>Fuerstiella</taxon>
    </lineage>
</organism>
<dbReference type="KEGG" id="fmr:Fuma_02033"/>